<dbReference type="CDD" id="cd12148">
    <property type="entry name" value="fungal_TF_MHR"/>
    <property type="match status" value="1"/>
</dbReference>
<evidence type="ECO:0000313" key="4">
    <source>
        <dbReference type="Proteomes" id="UP001629113"/>
    </source>
</evidence>
<comment type="caution">
    <text evidence="3">The sequence shown here is derived from an EMBL/GenBank/DDBJ whole genome shotgun (WGS) entry which is preliminary data.</text>
</comment>
<dbReference type="InterPro" id="IPR050987">
    <property type="entry name" value="AtrR-like"/>
</dbReference>
<dbReference type="PANTHER" id="PTHR46910:SF25">
    <property type="entry name" value="ABC-TRANSPORTER-REGULATING TRANSCRIPTION FACTOR"/>
    <property type="match status" value="1"/>
</dbReference>
<evidence type="ECO:0000313" key="3">
    <source>
        <dbReference type="EMBL" id="KAL3424915.1"/>
    </source>
</evidence>
<evidence type="ECO:0000259" key="2">
    <source>
        <dbReference type="SMART" id="SM00906"/>
    </source>
</evidence>
<dbReference type="EMBL" id="JBFCZG010000003">
    <property type="protein sequence ID" value="KAL3424915.1"/>
    <property type="molecule type" value="Genomic_DNA"/>
</dbReference>
<organism evidence="3 4">
    <name type="scientific">Phlyctema vagabunda</name>
    <dbReference type="NCBI Taxonomy" id="108571"/>
    <lineage>
        <taxon>Eukaryota</taxon>
        <taxon>Fungi</taxon>
        <taxon>Dikarya</taxon>
        <taxon>Ascomycota</taxon>
        <taxon>Pezizomycotina</taxon>
        <taxon>Leotiomycetes</taxon>
        <taxon>Helotiales</taxon>
        <taxon>Dermateaceae</taxon>
        <taxon>Phlyctema</taxon>
    </lineage>
</organism>
<reference evidence="3 4" key="1">
    <citation type="submission" date="2024-06" db="EMBL/GenBank/DDBJ databases">
        <title>Complete genome of Phlyctema vagabunda strain 19-DSS-EL-015.</title>
        <authorList>
            <person name="Fiorenzani C."/>
        </authorList>
    </citation>
    <scope>NUCLEOTIDE SEQUENCE [LARGE SCALE GENOMIC DNA]</scope>
    <source>
        <strain evidence="3 4">19-DSS-EL-015</strain>
    </source>
</reference>
<proteinExistence type="predicted"/>
<sequence>MPLPPLPQALALIQEYLDHYNHVMPIFHPPTIVTLLGQQYSDNSRNLSNNSAWWISLNVMLALAQRRRVELKHYAAGNMEMVWGYVQNAMDVLLDVTLRCTSLCSIQALLVLALFFLGTPDSQMSFSLTGCAVRNSEMIGLNIAITHPNFTLEQIIQRKRVFWVTAILEQAASHRAGRPATLALQDREIDIPPEIDYERIGIVTSSDGSSKTNLFRMMAHIATIESKTFQKLYSSSKSGRTGDEINNIIRDLDKDLKAYKKSIPASFNVDNFGSEDWFKP</sequence>
<dbReference type="PANTHER" id="PTHR46910">
    <property type="entry name" value="TRANSCRIPTION FACTOR PDR1"/>
    <property type="match status" value="1"/>
</dbReference>
<protein>
    <submittedName>
        <fullName evidence="3">Transcriptional regulatory protein</fullName>
    </submittedName>
</protein>
<dbReference type="Pfam" id="PF04082">
    <property type="entry name" value="Fungal_trans"/>
    <property type="match status" value="1"/>
</dbReference>
<gene>
    <name evidence="3" type="ORF">PVAG01_04196</name>
</gene>
<keyword evidence="4" id="KW-1185">Reference proteome</keyword>
<evidence type="ECO:0000256" key="1">
    <source>
        <dbReference type="ARBA" id="ARBA00023242"/>
    </source>
</evidence>
<feature type="domain" description="Xylanolytic transcriptional activator regulatory" evidence="2">
    <location>
        <begin position="125"/>
        <end position="199"/>
    </location>
</feature>
<accession>A0ABR4PNJ1</accession>
<dbReference type="InterPro" id="IPR007219">
    <property type="entry name" value="XnlR_reg_dom"/>
</dbReference>
<name>A0ABR4PNJ1_9HELO</name>
<dbReference type="SMART" id="SM00906">
    <property type="entry name" value="Fungal_trans"/>
    <property type="match status" value="1"/>
</dbReference>
<dbReference type="Proteomes" id="UP001629113">
    <property type="component" value="Unassembled WGS sequence"/>
</dbReference>
<keyword evidence="1" id="KW-0539">Nucleus</keyword>